<proteinExistence type="inferred from homology"/>
<keyword evidence="6 10" id="KW-0472">Membrane</keyword>
<protein>
    <recommendedName>
        <fullName evidence="11">G-protein coupled receptors family 1 profile domain-containing protein</fullName>
    </recommendedName>
</protein>
<evidence type="ECO:0000259" key="11">
    <source>
        <dbReference type="PROSITE" id="PS50262"/>
    </source>
</evidence>
<evidence type="ECO:0000256" key="5">
    <source>
        <dbReference type="ARBA" id="ARBA00023040"/>
    </source>
</evidence>
<dbReference type="GeneTree" id="ENSGT00950000182934"/>
<dbReference type="Gene3D" id="1.20.1070.10">
    <property type="entry name" value="Rhodopsin 7-helix transmembrane proteins"/>
    <property type="match status" value="1"/>
</dbReference>
<dbReference type="PROSITE" id="PS00237">
    <property type="entry name" value="G_PROTEIN_RECEP_F1_1"/>
    <property type="match status" value="1"/>
</dbReference>
<dbReference type="Proteomes" id="UP000314980">
    <property type="component" value="Unassembled WGS sequence"/>
</dbReference>
<dbReference type="PROSITE" id="PS50262">
    <property type="entry name" value="G_PROTEIN_RECEP_F1_2"/>
    <property type="match status" value="1"/>
</dbReference>
<keyword evidence="4 10" id="KW-1133">Transmembrane helix</keyword>
<keyword evidence="13" id="KW-1185">Reference proteome</keyword>
<dbReference type="GO" id="GO:0001594">
    <property type="term" value="F:trace-amine receptor activity"/>
    <property type="evidence" value="ECO:0007669"/>
    <property type="project" value="TreeGrafter"/>
</dbReference>
<evidence type="ECO:0000256" key="10">
    <source>
        <dbReference type="SAM" id="Phobius"/>
    </source>
</evidence>
<keyword evidence="7 9" id="KW-0675">Receptor</keyword>
<dbReference type="PRINTS" id="PR00237">
    <property type="entry name" value="GPCRRHODOPSN"/>
</dbReference>
<dbReference type="PANTHER" id="PTHR24249">
    <property type="entry name" value="HISTAMINE RECEPTOR-RELATED G-PROTEIN COUPLED RECEPTOR"/>
    <property type="match status" value="1"/>
</dbReference>
<evidence type="ECO:0000256" key="9">
    <source>
        <dbReference type="RuleBase" id="RU000688"/>
    </source>
</evidence>
<accession>A0A4W6CU09</accession>
<dbReference type="SMART" id="SM01381">
    <property type="entry name" value="7TM_GPCR_Srsx"/>
    <property type="match status" value="1"/>
</dbReference>
<dbReference type="InterPro" id="IPR017452">
    <property type="entry name" value="GPCR_Rhodpsn_7TM"/>
</dbReference>
<dbReference type="InParanoid" id="A0A4W6CU09"/>
<dbReference type="Pfam" id="PF00001">
    <property type="entry name" value="7tm_1"/>
    <property type="match status" value="1"/>
</dbReference>
<feature type="transmembrane region" description="Helical" evidence="10">
    <location>
        <begin position="133"/>
        <end position="154"/>
    </location>
</feature>
<comment type="subcellular location">
    <subcellularLocation>
        <location evidence="1">Cell membrane</location>
        <topology evidence="1">Multi-pass membrane protein</topology>
    </subcellularLocation>
</comment>
<dbReference type="GO" id="GO:0005886">
    <property type="term" value="C:plasma membrane"/>
    <property type="evidence" value="ECO:0007669"/>
    <property type="project" value="UniProtKB-SubCell"/>
</dbReference>
<dbReference type="FunFam" id="1.20.1070.10:FF:000279">
    <property type="entry name" value="Trace amine-associated receptor 16f"/>
    <property type="match status" value="1"/>
</dbReference>
<dbReference type="Ensembl" id="ENSLCAT00010016196.1">
    <property type="protein sequence ID" value="ENSLCAP00010015848.1"/>
    <property type="gene ID" value="ENSLCAG00010007547.1"/>
</dbReference>
<feature type="domain" description="G-protein coupled receptors family 1 profile" evidence="11">
    <location>
        <begin position="33"/>
        <end position="282"/>
    </location>
</feature>
<keyword evidence="3 9" id="KW-0812">Transmembrane</keyword>
<keyword evidence="2" id="KW-1003">Cell membrane</keyword>
<evidence type="ECO:0000256" key="2">
    <source>
        <dbReference type="ARBA" id="ARBA00022475"/>
    </source>
</evidence>
<reference evidence="13" key="1">
    <citation type="submission" date="2015-09" db="EMBL/GenBank/DDBJ databases">
        <authorList>
            <person name="Sai Rama Sridatta P."/>
        </authorList>
    </citation>
    <scope>NUCLEOTIDE SEQUENCE [LARGE SCALE GENOMIC DNA]</scope>
</reference>
<keyword evidence="8 9" id="KW-0807">Transducer</keyword>
<keyword evidence="5 9" id="KW-0297">G-protein coupled receptor</keyword>
<evidence type="ECO:0000256" key="1">
    <source>
        <dbReference type="ARBA" id="ARBA00004651"/>
    </source>
</evidence>
<feature type="transmembrane region" description="Helical" evidence="10">
    <location>
        <begin position="260"/>
        <end position="285"/>
    </location>
</feature>
<organism evidence="12 13">
    <name type="scientific">Lates calcarifer</name>
    <name type="common">Barramundi</name>
    <name type="synonym">Holocentrus calcarifer</name>
    <dbReference type="NCBI Taxonomy" id="8187"/>
    <lineage>
        <taxon>Eukaryota</taxon>
        <taxon>Metazoa</taxon>
        <taxon>Chordata</taxon>
        <taxon>Craniata</taxon>
        <taxon>Vertebrata</taxon>
        <taxon>Euteleostomi</taxon>
        <taxon>Actinopterygii</taxon>
        <taxon>Neopterygii</taxon>
        <taxon>Teleostei</taxon>
        <taxon>Neoteleostei</taxon>
        <taxon>Acanthomorphata</taxon>
        <taxon>Carangaria</taxon>
        <taxon>Carangaria incertae sedis</taxon>
        <taxon>Centropomidae</taxon>
        <taxon>Lates</taxon>
    </lineage>
</organism>
<evidence type="ECO:0000256" key="7">
    <source>
        <dbReference type="ARBA" id="ARBA00023170"/>
    </source>
</evidence>
<dbReference type="PANTHER" id="PTHR24249:SF415">
    <property type="entry name" value="TRACE AMINE-ASSOCIATED RECEPTOR 1"/>
    <property type="match status" value="1"/>
</dbReference>
<evidence type="ECO:0000256" key="6">
    <source>
        <dbReference type="ARBA" id="ARBA00023136"/>
    </source>
</evidence>
<evidence type="ECO:0000256" key="8">
    <source>
        <dbReference type="ARBA" id="ARBA00023224"/>
    </source>
</evidence>
<feature type="transmembrane region" description="Helical" evidence="10">
    <location>
        <begin position="231"/>
        <end position="254"/>
    </location>
</feature>
<dbReference type="AlphaFoldDB" id="A0A4W6CU09"/>
<evidence type="ECO:0000313" key="13">
    <source>
        <dbReference type="Proteomes" id="UP000314980"/>
    </source>
</evidence>
<feature type="transmembrane region" description="Helical" evidence="10">
    <location>
        <begin position="93"/>
        <end position="112"/>
    </location>
</feature>
<dbReference type="SUPFAM" id="SSF81321">
    <property type="entry name" value="Family A G protein-coupled receptor-like"/>
    <property type="match status" value="1"/>
</dbReference>
<dbReference type="InterPro" id="IPR000276">
    <property type="entry name" value="GPCR_Rhodpsn"/>
</dbReference>
<evidence type="ECO:0000313" key="12">
    <source>
        <dbReference type="Ensembl" id="ENSLCAP00010015848.1"/>
    </source>
</evidence>
<comment type="similarity">
    <text evidence="9">Belongs to the G-protein coupled receptor 1 family.</text>
</comment>
<reference evidence="12" key="2">
    <citation type="submission" date="2025-08" db="UniProtKB">
        <authorList>
            <consortium name="Ensembl"/>
        </authorList>
    </citation>
    <scope>IDENTIFICATION</scope>
</reference>
<feature type="transmembrane region" description="Helical" evidence="10">
    <location>
        <begin position="53"/>
        <end position="73"/>
    </location>
</feature>
<feature type="transmembrane region" description="Helical" evidence="10">
    <location>
        <begin position="12"/>
        <end position="41"/>
    </location>
</feature>
<feature type="transmembrane region" description="Helical" evidence="10">
    <location>
        <begin position="174"/>
        <end position="197"/>
    </location>
</feature>
<sequence>LLPVSNTLIHTHSAICVFLNIFLGSFCVVIVCGNLLVIISITYFKQLHTPTNYLILSLAVADLLVGVLVLPISMEFTVSSCLYYEPLFCKMHVYFDVTLSTASILNLCCISIDRYYAVCQPLTYRTEINAHSAAVMILVTWSVSVLLATGFLVAELNHEKCGEMCFIEVQLANILGPIFSFYLPMIIMLCIYLKIFLVAQRQARSIHNTNCQSTKSGATVSKMERKATKTLATVMGVFLMCWLPFFLCYTFQLLNHVSVPVAVFEILICLAMLNSILNPFIYALFYSWFRSAFRMIISGKIFQGDFSNTKLVDVCARFLYPHTQRVPSNMYLVHEEIKTCDHQPPTAKSRATDGKTFVRVFTMELEVILCREALGNSIHNAKY</sequence>
<evidence type="ECO:0000256" key="3">
    <source>
        <dbReference type="ARBA" id="ARBA00022692"/>
    </source>
</evidence>
<dbReference type="CDD" id="cd15314">
    <property type="entry name" value="7tmA_TAAR1"/>
    <property type="match status" value="1"/>
</dbReference>
<name>A0A4W6CU09_LATCA</name>
<reference evidence="12" key="3">
    <citation type="submission" date="2025-09" db="UniProtKB">
        <authorList>
            <consortium name="Ensembl"/>
        </authorList>
    </citation>
    <scope>IDENTIFICATION</scope>
</reference>
<dbReference type="InterPro" id="IPR050569">
    <property type="entry name" value="TAAR"/>
</dbReference>
<evidence type="ECO:0000256" key="4">
    <source>
        <dbReference type="ARBA" id="ARBA00022989"/>
    </source>
</evidence>